<dbReference type="Gene3D" id="3.30.360.10">
    <property type="entry name" value="Dihydrodipicolinate Reductase, domain 2"/>
    <property type="match status" value="1"/>
</dbReference>
<evidence type="ECO:0000259" key="3">
    <source>
        <dbReference type="Pfam" id="PF22685"/>
    </source>
</evidence>
<dbReference type="InterPro" id="IPR055080">
    <property type="entry name" value="Gal80p-like_C"/>
</dbReference>
<dbReference type="Proteomes" id="UP000286931">
    <property type="component" value="Unassembled WGS sequence"/>
</dbReference>
<dbReference type="Pfam" id="PF22685">
    <property type="entry name" value="Gal80p_C-like"/>
    <property type="match status" value="1"/>
</dbReference>
<dbReference type="Pfam" id="PF01408">
    <property type="entry name" value="GFO_IDH_MocA"/>
    <property type="match status" value="1"/>
</dbReference>
<dbReference type="SUPFAM" id="SSF51735">
    <property type="entry name" value="NAD(P)-binding Rossmann-fold domains"/>
    <property type="match status" value="1"/>
</dbReference>
<dbReference type="AlphaFoldDB" id="A0A401YN81"/>
<feature type="domain" description="Gfo/Idh/MocA-like oxidoreductase N-terminal" evidence="2">
    <location>
        <begin position="6"/>
        <end position="127"/>
    </location>
</feature>
<evidence type="ECO:0000313" key="5">
    <source>
        <dbReference type="Proteomes" id="UP000286931"/>
    </source>
</evidence>
<dbReference type="PANTHER" id="PTHR43818:SF11">
    <property type="entry name" value="BCDNA.GH03377"/>
    <property type="match status" value="1"/>
</dbReference>
<name>A0A401YN81_9ACTN</name>
<dbReference type="EMBL" id="BIFH01000019">
    <property type="protein sequence ID" value="GCD96074.1"/>
    <property type="molecule type" value="Genomic_DNA"/>
</dbReference>
<organism evidence="4 5">
    <name type="scientific">Embleya hyalina</name>
    <dbReference type="NCBI Taxonomy" id="516124"/>
    <lineage>
        <taxon>Bacteria</taxon>
        <taxon>Bacillati</taxon>
        <taxon>Actinomycetota</taxon>
        <taxon>Actinomycetes</taxon>
        <taxon>Kitasatosporales</taxon>
        <taxon>Streptomycetaceae</taxon>
        <taxon>Embleya</taxon>
    </lineage>
</organism>
<gene>
    <name evidence="4" type="primary">mmyG</name>
    <name evidence="4" type="ORF">EHYA_03758</name>
</gene>
<evidence type="ECO:0000256" key="1">
    <source>
        <dbReference type="ARBA" id="ARBA00023002"/>
    </source>
</evidence>
<dbReference type="OrthoDB" id="9815825at2"/>
<dbReference type="InterPro" id="IPR050463">
    <property type="entry name" value="Gfo/Idh/MocA_oxidrdct_glycsds"/>
</dbReference>
<dbReference type="PANTHER" id="PTHR43818">
    <property type="entry name" value="BCDNA.GH03377"/>
    <property type="match status" value="1"/>
</dbReference>
<protein>
    <submittedName>
        <fullName evidence="4">Oxidoreductase</fullName>
    </submittedName>
</protein>
<accession>A0A401YN81</accession>
<dbReference type="Gene3D" id="3.40.50.720">
    <property type="entry name" value="NAD(P)-binding Rossmann-like Domain"/>
    <property type="match status" value="1"/>
</dbReference>
<dbReference type="SUPFAM" id="SSF55347">
    <property type="entry name" value="Glyceraldehyde-3-phosphate dehydrogenase-like, C-terminal domain"/>
    <property type="match status" value="1"/>
</dbReference>
<evidence type="ECO:0000313" key="4">
    <source>
        <dbReference type="EMBL" id="GCD96074.1"/>
    </source>
</evidence>
<comment type="caution">
    <text evidence="4">The sequence shown here is derived from an EMBL/GenBank/DDBJ whole genome shotgun (WGS) entry which is preliminary data.</text>
</comment>
<evidence type="ECO:0000259" key="2">
    <source>
        <dbReference type="Pfam" id="PF01408"/>
    </source>
</evidence>
<keyword evidence="1" id="KW-0560">Oxidoreductase</keyword>
<dbReference type="GO" id="GO:0016491">
    <property type="term" value="F:oxidoreductase activity"/>
    <property type="evidence" value="ECO:0007669"/>
    <property type="project" value="UniProtKB-KW"/>
</dbReference>
<proteinExistence type="predicted"/>
<dbReference type="InterPro" id="IPR000683">
    <property type="entry name" value="Gfo/Idh/MocA-like_OxRdtase_N"/>
</dbReference>
<reference evidence="4 5" key="1">
    <citation type="submission" date="2018-12" db="EMBL/GenBank/DDBJ databases">
        <title>Draft genome sequence of Embleya hyalina NBRC 13850T.</title>
        <authorList>
            <person name="Komaki H."/>
            <person name="Hosoyama A."/>
            <person name="Kimura A."/>
            <person name="Ichikawa N."/>
            <person name="Tamura T."/>
        </authorList>
    </citation>
    <scope>NUCLEOTIDE SEQUENCE [LARGE SCALE GENOMIC DNA]</scope>
    <source>
        <strain evidence="4 5">NBRC 13850</strain>
    </source>
</reference>
<dbReference type="GO" id="GO:0000166">
    <property type="term" value="F:nucleotide binding"/>
    <property type="evidence" value="ECO:0007669"/>
    <property type="project" value="InterPro"/>
</dbReference>
<sequence length="364" mass="38776">MPEPIGVGILGANPDRGWAARAHIPAISASEHFTLAAVATTRKDSAEAARVRFGARHAFTDARRLAAHPDVDLVVVTVKVPAHVELVTAALDAGKHVYCEWPLATTADEAAALAAAARRAGVHATVGLQARFSPAVLRARATIAEGRLGTVQSATVYSSRAKGNTRDVPDWTAYTYDHRNGAGLVEVLGGHALDLVRYLLGPLRDLTVRTAIRTEGHNVAETGAPITVTAPDQFLAHAEVDGGAVVSVHLRDGATATPGTRVEIAGTASNLLLTSAPEHDPWAAQMQIGRLDLYESRAERPEWTPVPLDPDPAEALPIEAANVARMYERLAADLREGTHTTPDFHAARELHALLERAPRPRLRA</sequence>
<dbReference type="RefSeq" id="WP_126638153.1">
    <property type="nucleotide sequence ID" value="NZ_BIFH01000019.1"/>
</dbReference>
<feature type="domain" description="Gal80p-like C-terminal" evidence="3">
    <location>
        <begin position="134"/>
        <end position="274"/>
    </location>
</feature>
<keyword evidence="5" id="KW-1185">Reference proteome</keyword>
<dbReference type="InterPro" id="IPR036291">
    <property type="entry name" value="NAD(P)-bd_dom_sf"/>
</dbReference>